<accession>A0A0S2F8I6</accession>
<sequence>MTSTLRFVRSFALATLILLHSIAFAAPTGTLAAAPQPADTATTTTATPRVGMVTMQPGEEFWSRFGHDALVVLDPASGRAISYNFGYFDPTESDFVPRFIRNDMRYRLLALPFDDDMAQYAQEGRGVSVQWLNLTPKQARELAEALRVNALPENAYYRYQYFDDNCATRVRDAIDKVLGGELRRQTEGRSHGSSFRSEALRLSAPEPWMWLVLDVMMGPETDKPVPVWAESYVPSRLAAALREVKNPQGQPLVQEERPLLPHKISPEPKDQPLPWWPWALAGLAIAAALAWIGDRSPRVLAIAALPLWAVLGLVGAVLLYAWVDTGHNYIWANRNLLLFNPLCLLLWFGGWRALRGRETGPVFVWLTGLVALCALAALFLYWLPVYPQRNAHWIALWLPIQVGLWAGFRKAARLRLA</sequence>
<evidence type="ECO:0000256" key="1">
    <source>
        <dbReference type="SAM" id="Phobius"/>
    </source>
</evidence>
<dbReference type="Pfam" id="PF25221">
    <property type="entry name" value="5TMH_Lnb"/>
    <property type="match status" value="1"/>
</dbReference>
<evidence type="ECO:0000256" key="2">
    <source>
        <dbReference type="SAM" id="SignalP"/>
    </source>
</evidence>
<keyword evidence="1" id="KW-1133">Transmembrane helix</keyword>
<keyword evidence="1" id="KW-0472">Membrane</keyword>
<dbReference type="InterPro" id="IPR057436">
    <property type="entry name" value="5TMH_Lnb"/>
</dbReference>
<dbReference type="AlphaFoldDB" id="A0A0S2F8I6"/>
<dbReference type="eggNOG" id="ENOG502Z87C">
    <property type="taxonomic scope" value="Bacteria"/>
</dbReference>
<dbReference type="EMBL" id="CP011129">
    <property type="protein sequence ID" value="ALN79846.1"/>
    <property type="molecule type" value="Genomic_DNA"/>
</dbReference>
<feature type="transmembrane region" description="Helical" evidence="1">
    <location>
        <begin position="390"/>
        <end position="408"/>
    </location>
</feature>
<dbReference type="Pfam" id="PF13387">
    <property type="entry name" value="Lnb_N"/>
    <property type="match status" value="1"/>
</dbReference>
<organism evidence="5 6">
    <name type="scientific">Lysobacter antibioticus</name>
    <dbReference type="NCBI Taxonomy" id="84531"/>
    <lineage>
        <taxon>Bacteria</taxon>
        <taxon>Pseudomonadati</taxon>
        <taxon>Pseudomonadota</taxon>
        <taxon>Gammaproteobacteria</taxon>
        <taxon>Lysobacterales</taxon>
        <taxon>Lysobacteraceae</taxon>
        <taxon>Lysobacter</taxon>
    </lineage>
</organism>
<feature type="chain" id="PRO_5006597314" evidence="2">
    <location>
        <begin position="26"/>
        <end position="417"/>
    </location>
</feature>
<evidence type="ECO:0000259" key="4">
    <source>
        <dbReference type="Pfam" id="PF25221"/>
    </source>
</evidence>
<dbReference type="Proteomes" id="UP000060787">
    <property type="component" value="Chromosome"/>
</dbReference>
<keyword evidence="6" id="KW-1185">Reference proteome</keyword>
<feature type="transmembrane region" description="Helical" evidence="1">
    <location>
        <begin position="329"/>
        <end position="350"/>
    </location>
</feature>
<dbReference type="KEGG" id="lab:LA76x_1690"/>
<keyword evidence="1" id="KW-0812">Transmembrane</keyword>
<dbReference type="PATRIC" id="fig|84531.8.peg.1720"/>
<feature type="transmembrane region" description="Helical" evidence="1">
    <location>
        <begin position="299"/>
        <end position="323"/>
    </location>
</feature>
<evidence type="ECO:0000313" key="6">
    <source>
        <dbReference type="Proteomes" id="UP000060787"/>
    </source>
</evidence>
<evidence type="ECO:0000259" key="3">
    <source>
        <dbReference type="Pfam" id="PF13387"/>
    </source>
</evidence>
<feature type="domain" description="Lnb-like transmembrane" evidence="4">
    <location>
        <begin position="283"/>
        <end position="385"/>
    </location>
</feature>
<feature type="transmembrane region" description="Helical" evidence="1">
    <location>
        <begin position="275"/>
        <end position="292"/>
    </location>
</feature>
<feature type="transmembrane region" description="Helical" evidence="1">
    <location>
        <begin position="362"/>
        <end position="384"/>
    </location>
</feature>
<proteinExistence type="predicted"/>
<dbReference type="InterPro" id="IPR025178">
    <property type="entry name" value="Lnb_N"/>
</dbReference>
<reference evidence="5 6" key="1">
    <citation type="journal article" date="2015" name="BMC Genomics">
        <title>Comparative genomics and metabolic profiling of the genus Lysobacter.</title>
        <authorList>
            <person name="de Bruijn I."/>
            <person name="Cheng X."/>
            <person name="de Jager V."/>
            <person name="Exposito R.G."/>
            <person name="Watrous J."/>
            <person name="Patel N."/>
            <person name="Postma J."/>
            <person name="Dorrestein P.C."/>
            <person name="Kobayashi D."/>
            <person name="Raaijmakers J.M."/>
        </authorList>
    </citation>
    <scope>NUCLEOTIDE SEQUENCE [LARGE SCALE GENOMIC DNA]</scope>
    <source>
        <strain evidence="5 6">76</strain>
    </source>
</reference>
<feature type="domain" description="Lnb N-terminal periplasmic" evidence="3">
    <location>
        <begin position="44"/>
        <end position="179"/>
    </location>
</feature>
<feature type="signal peptide" evidence="2">
    <location>
        <begin position="1"/>
        <end position="25"/>
    </location>
</feature>
<evidence type="ECO:0000313" key="5">
    <source>
        <dbReference type="EMBL" id="ALN79846.1"/>
    </source>
</evidence>
<keyword evidence="2" id="KW-0732">Signal</keyword>
<name>A0A0S2F8I6_LYSAN</name>
<dbReference type="RefSeq" id="WP_237051756.1">
    <property type="nucleotide sequence ID" value="NZ_CP011129.1"/>
</dbReference>
<gene>
    <name evidence="5" type="ORF">LA76x_1690</name>
</gene>
<dbReference type="STRING" id="84531.LA76x_1690"/>
<protein>
    <submittedName>
        <fullName evidence="5">Uncharacterized protein</fullName>
    </submittedName>
</protein>